<evidence type="ECO:0000313" key="7">
    <source>
        <dbReference type="EMBL" id="ONM25483.1"/>
    </source>
</evidence>
<dbReference type="OrthoDB" id="1033498at2759"/>
<evidence type="ECO:0008006" key="11">
    <source>
        <dbReference type="Google" id="ProtNLM"/>
    </source>
</evidence>
<evidence type="ECO:0000256" key="1">
    <source>
        <dbReference type="ARBA" id="ARBA00004906"/>
    </source>
</evidence>
<dbReference type="GeneID" id="103647870"/>
<feature type="compositionally biased region" description="Basic and acidic residues" evidence="4">
    <location>
        <begin position="33"/>
        <end position="46"/>
    </location>
</feature>
<organism evidence="8 9">
    <name type="scientific">Zea mays</name>
    <name type="common">Maize</name>
    <dbReference type="NCBI Taxonomy" id="4577"/>
    <lineage>
        <taxon>Eukaryota</taxon>
        <taxon>Viridiplantae</taxon>
        <taxon>Streptophyta</taxon>
        <taxon>Embryophyta</taxon>
        <taxon>Tracheophyta</taxon>
        <taxon>Spermatophyta</taxon>
        <taxon>Magnoliopsida</taxon>
        <taxon>Liliopsida</taxon>
        <taxon>Poales</taxon>
        <taxon>Poaceae</taxon>
        <taxon>PACMAD clade</taxon>
        <taxon>Panicoideae</taxon>
        <taxon>Andropogonodae</taxon>
        <taxon>Andropogoneae</taxon>
        <taxon>Tripsacinae</taxon>
        <taxon>Zea</taxon>
    </lineage>
</organism>
<evidence type="ECO:0000313" key="9">
    <source>
        <dbReference type="Proteomes" id="UP000007305"/>
    </source>
</evidence>
<feature type="region of interest" description="Disordered" evidence="4">
    <location>
        <begin position="1"/>
        <end position="64"/>
    </location>
</feature>
<dbReference type="eggNOG" id="KOG1724">
    <property type="taxonomic scope" value="Eukaryota"/>
</dbReference>
<dbReference type="SUPFAM" id="SSF81382">
    <property type="entry name" value="Skp1 dimerisation domain-like"/>
    <property type="match status" value="1"/>
</dbReference>
<evidence type="ECO:0000259" key="5">
    <source>
        <dbReference type="Pfam" id="PF01466"/>
    </source>
</evidence>
<keyword evidence="10" id="KW-1267">Proteomics identification</keyword>
<keyword evidence="9" id="KW-1185">Reference proteome</keyword>
<dbReference type="Proteomes" id="UP000007305">
    <property type="component" value="Chromosome 2"/>
</dbReference>
<dbReference type="GO" id="GO:0097602">
    <property type="term" value="F:cullin family protein binding"/>
    <property type="evidence" value="ECO:0000318"/>
    <property type="project" value="GO_Central"/>
</dbReference>
<dbReference type="InterPro" id="IPR011333">
    <property type="entry name" value="SKP1/BTB/POZ_sf"/>
</dbReference>
<evidence type="ECO:0000256" key="3">
    <source>
        <dbReference type="ARBA" id="ARBA00022786"/>
    </source>
</evidence>
<dbReference type="InterPro" id="IPR001232">
    <property type="entry name" value="SKP1-like"/>
</dbReference>
<dbReference type="GO" id="GO:0016567">
    <property type="term" value="P:protein ubiquitination"/>
    <property type="evidence" value="ECO:0007669"/>
    <property type="project" value="UniProtKB-UniPathway"/>
</dbReference>
<dbReference type="GO" id="GO:0005634">
    <property type="term" value="C:nucleus"/>
    <property type="evidence" value="ECO:0000318"/>
    <property type="project" value="GO_Central"/>
</dbReference>
<dbReference type="KEGG" id="zma:103647870"/>
<comment type="pathway">
    <text evidence="1">Protein modification; protein ubiquitination.</text>
</comment>
<protein>
    <recommendedName>
        <fullName evidence="11">SKP1-like protein</fullName>
    </recommendedName>
</protein>
<dbReference type="Gramene" id="Zm00001eb109740_T001">
    <property type="protein sequence ID" value="Zm00001eb109740_P001"/>
    <property type="gene ID" value="Zm00001eb109740"/>
</dbReference>
<evidence type="ECO:0000256" key="2">
    <source>
        <dbReference type="ARBA" id="ARBA00009993"/>
    </source>
</evidence>
<dbReference type="STRING" id="4577.A0A1D6F223"/>
<sequence length="308" mass="32657">MEAVGEEKGATVAEEGKMMKEQGEKGVVASTSEAEKEKMVEAKGEKAVAASEAEGGKMVEGQGEKAVATSEAEDVKMVEGKGEKAVATTEAEDVKMVEGKGEKAVATTEAEDVKMVEWKGEKAVAATEAEIGTSEPKDVAGGRLITLKSSDGKVHRASVAAAQLSVILSGMIEEVVTDDEVVIVPLVDGPTLVTVLEYCTKHAEVAAAARGTSAVAFATASKALEAWDRDFLDRLTMDALHDLFVASNFLEIQGLLNAIAQKAADVIKGKTTEQIRDAFNIVNDLTPEQEATAAELRRKYTWDYHPEA</sequence>
<dbReference type="Pfam" id="PF01466">
    <property type="entry name" value="Skp1"/>
    <property type="match status" value="1"/>
</dbReference>
<reference evidence="7 9" key="1">
    <citation type="submission" date="2015-12" db="EMBL/GenBank/DDBJ databases">
        <title>Update maize B73 reference genome by single molecule sequencing technologies.</title>
        <authorList>
            <consortium name="Maize Genome Sequencing Project"/>
            <person name="Ware D."/>
        </authorList>
    </citation>
    <scope>NUCLEOTIDE SEQUENCE [LARGE SCALE GENOMIC DNA]</scope>
    <source>
        <strain evidence="9">cv. B73</strain>
        <tissue evidence="7">Seedling</tissue>
    </source>
</reference>
<feature type="compositionally biased region" description="Basic and acidic residues" evidence="4">
    <location>
        <begin position="1"/>
        <end position="24"/>
    </location>
</feature>
<proteinExistence type="evidence at protein level"/>
<reference evidence="8" key="3">
    <citation type="submission" date="2021-05" db="UniProtKB">
        <authorList>
            <consortium name="EnsemblPlants"/>
        </authorList>
    </citation>
    <scope>IDENTIFICATION</scope>
    <source>
        <strain evidence="8">cv. B73</strain>
    </source>
</reference>
<dbReference type="InterPro" id="IPR016897">
    <property type="entry name" value="SKP1"/>
</dbReference>
<reference evidence="8" key="2">
    <citation type="submission" date="2019-07" db="EMBL/GenBank/DDBJ databases">
        <authorList>
            <person name="Seetharam A."/>
            <person name="Woodhouse M."/>
            <person name="Cannon E."/>
        </authorList>
    </citation>
    <scope>NUCLEOTIDE SEQUENCE [LARGE SCALE GENOMIC DNA]</scope>
    <source>
        <strain evidence="8">cv. B73</strain>
    </source>
</reference>
<dbReference type="EnsemblPlants" id="Zm00001eb109740_T001">
    <property type="protein sequence ID" value="Zm00001eb109740_P001"/>
    <property type="gene ID" value="Zm00001eb109740"/>
</dbReference>
<dbReference type="InterPro" id="IPR036296">
    <property type="entry name" value="SKP1-like_dim_sf"/>
</dbReference>
<dbReference type="SUPFAM" id="SSF54695">
    <property type="entry name" value="POZ domain"/>
    <property type="match status" value="1"/>
</dbReference>
<dbReference type="RefSeq" id="XP_008670592.1">
    <property type="nucleotide sequence ID" value="XM_008672370.3"/>
</dbReference>
<evidence type="ECO:0000256" key="4">
    <source>
        <dbReference type="SAM" id="MobiDB-lite"/>
    </source>
</evidence>
<keyword evidence="3" id="KW-0833">Ubl conjugation pathway</keyword>
<evidence type="ECO:0000259" key="6">
    <source>
        <dbReference type="Pfam" id="PF03931"/>
    </source>
</evidence>
<gene>
    <name evidence="8" type="primary">LOC103647870</name>
    <name evidence="7" type="ORF">ZEAMMB73_Zm00001d006914</name>
</gene>
<evidence type="ECO:0007829" key="10">
    <source>
        <dbReference type="PeptideAtlas" id="A0A1D6F223"/>
    </source>
</evidence>
<dbReference type="Gene3D" id="3.30.710.10">
    <property type="entry name" value="Potassium Channel Kv1.1, Chain A"/>
    <property type="match status" value="1"/>
</dbReference>
<dbReference type="InterPro" id="IPR016072">
    <property type="entry name" value="Skp1_comp_dimer"/>
</dbReference>
<dbReference type="PaxDb" id="4577-GRMZM2G416964_P01"/>
<dbReference type="UniPathway" id="UPA00143"/>
<name>A0A1D6F223_MAIZE</name>
<comment type="similarity">
    <text evidence="2">Belongs to the SKP1 family.</text>
</comment>
<dbReference type="PANTHER" id="PTHR11165">
    <property type="entry name" value="SKP1"/>
    <property type="match status" value="1"/>
</dbReference>
<dbReference type="GO" id="GO:0005737">
    <property type="term" value="C:cytoplasm"/>
    <property type="evidence" value="ECO:0000318"/>
    <property type="project" value="GO_Central"/>
</dbReference>
<dbReference type="FunFam" id="3.30.710.10:FF:000229">
    <property type="entry name" value="Os07g0409500 protein"/>
    <property type="match status" value="1"/>
</dbReference>
<dbReference type="SMART" id="SM00512">
    <property type="entry name" value="Skp1"/>
    <property type="match status" value="1"/>
</dbReference>
<dbReference type="OMA" id="MINCKTP"/>
<dbReference type="InterPro" id="IPR016073">
    <property type="entry name" value="Skp1_comp_POZ"/>
</dbReference>
<dbReference type="GO" id="GO:0009867">
    <property type="term" value="P:jasmonic acid mediated signaling pathway"/>
    <property type="evidence" value="ECO:0007669"/>
    <property type="project" value="UniProtKB-ARBA"/>
</dbReference>
<evidence type="ECO:0000313" key="8">
    <source>
        <dbReference type="EnsemblPlants" id="Zm00001eb109740_P001"/>
    </source>
</evidence>
<accession>A0A1D6F223</accession>
<dbReference type="GO" id="GO:0031146">
    <property type="term" value="P:SCF-dependent proteasomal ubiquitin-dependent protein catabolic process"/>
    <property type="evidence" value="ECO:0000318"/>
    <property type="project" value="GO_Central"/>
</dbReference>
<dbReference type="Pfam" id="PF03931">
    <property type="entry name" value="Skp1_POZ"/>
    <property type="match status" value="1"/>
</dbReference>
<dbReference type="EMBL" id="CM007648">
    <property type="protein sequence ID" value="ONM25483.1"/>
    <property type="molecule type" value="Genomic_DNA"/>
</dbReference>
<dbReference type="SMR" id="A0A1D6F223"/>
<feature type="domain" description="SKP1 component dimerisation" evidence="5">
    <location>
        <begin position="253"/>
        <end position="302"/>
    </location>
</feature>
<dbReference type="ExpressionAtlas" id="A0A1D6F223">
    <property type="expression patterns" value="baseline and differential"/>
</dbReference>
<dbReference type="AlphaFoldDB" id="A0A1D6F223"/>
<feature type="domain" description="SKP1 component POZ" evidence="6">
    <location>
        <begin position="144"/>
        <end position="203"/>
    </location>
</feature>